<comment type="caution">
    <text evidence="1">The sequence shown here is derived from an EMBL/GenBank/DDBJ whole genome shotgun (WGS) entry which is preliminary data.</text>
</comment>
<dbReference type="Proteomes" id="UP001439008">
    <property type="component" value="Unassembled WGS sequence"/>
</dbReference>
<keyword evidence="2" id="KW-1185">Reference proteome</keyword>
<sequence length="235" mass="27773">MAVNILQDFGTSAKINYNGEDKKQNLLFAKISNFVDKIDDQNLCKYLMFLTKGETEKSFLFVNVPTYFNKSNLLQFFSNFGDIHKIQFFDENDINSNWNIKENNKLLCKLNAIVVIYENEPNLNRKINFKFSNDKKFGIEKMVFEYSSKCKPESELREELENLINGNKNLVKHKNLPKHKKIEKDFGEYSKTRINKGLYEQTVSKYKDVSAKNILKKKFEEDKTKLEKKRKKVNF</sequence>
<evidence type="ECO:0000313" key="1">
    <source>
        <dbReference type="EMBL" id="MES1920052.1"/>
    </source>
</evidence>
<evidence type="ECO:0008006" key="3">
    <source>
        <dbReference type="Google" id="ProtNLM"/>
    </source>
</evidence>
<gene>
    <name evidence="1" type="ORF">MHBO_001777</name>
</gene>
<proteinExistence type="predicted"/>
<organism evidence="1 2">
    <name type="scientific">Bonamia ostreae</name>
    <dbReference type="NCBI Taxonomy" id="126728"/>
    <lineage>
        <taxon>Eukaryota</taxon>
        <taxon>Sar</taxon>
        <taxon>Rhizaria</taxon>
        <taxon>Endomyxa</taxon>
        <taxon>Ascetosporea</taxon>
        <taxon>Haplosporida</taxon>
        <taxon>Bonamia</taxon>
    </lineage>
</organism>
<reference evidence="1 2" key="1">
    <citation type="journal article" date="2024" name="BMC Biol.">
        <title>Comparative genomics of Ascetosporea gives new insight into the evolutionary basis for animal parasitism in Rhizaria.</title>
        <authorList>
            <person name="Hiltunen Thoren M."/>
            <person name="Onut-Brannstrom I."/>
            <person name="Alfjorden A."/>
            <person name="Peckova H."/>
            <person name="Swords F."/>
            <person name="Hooper C."/>
            <person name="Holzer A.S."/>
            <person name="Bass D."/>
            <person name="Burki F."/>
        </authorList>
    </citation>
    <scope>NUCLEOTIDE SEQUENCE [LARGE SCALE GENOMIC DNA]</scope>
    <source>
        <strain evidence="1">20-A016</strain>
    </source>
</reference>
<dbReference type="EMBL" id="JBDODL010000493">
    <property type="protein sequence ID" value="MES1920052.1"/>
    <property type="molecule type" value="Genomic_DNA"/>
</dbReference>
<evidence type="ECO:0000313" key="2">
    <source>
        <dbReference type="Proteomes" id="UP001439008"/>
    </source>
</evidence>
<name>A0ABV2AK91_9EUKA</name>
<protein>
    <recommendedName>
        <fullName evidence="3">Ribosomal RNA-processing protein 7 C-terminal domain-containing protein</fullName>
    </recommendedName>
</protein>
<accession>A0ABV2AK91</accession>